<gene>
    <name evidence="2" type="ORF">LXM26_17195</name>
</gene>
<comment type="caution">
    <text evidence="2">The sequence shown here is derived from an EMBL/GenBank/DDBJ whole genome shotgun (WGS) entry which is preliminary data.</text>
</comment>
<dbReference type="PROSITE" id="PS51257">
    <property type="entry name" value="PROKAR_LIPOPROTEIN"/>
    <property type="match status" value="1"/>
</dbReference>
<protein>
    <submittedName>
        <fullName evidence="2">Uncharacterized protein</fullName>
    </submittedName>
</protein>
<feature type="signal peptide" evidence="1">
    <location>
        <begin position="1"/>
        <end position="20"/>
    </location>
</feature>
<dbReference type="EMBL" id="JAJTTC010000004">
    <property type="protein sequence ID" value="MCF0063248.1"/>
    <property type="molecule type" value="Genomic_DNA"/>
</dbReference>
<evidence type="ECO:0000313" key="3">
    <source>
        <dbReference type="Proteomes" id="UP001139000"/>
    </source>
</evidence>
<feature type="chain" id="PRO_5040742702" evidence="1">
    <location>
        <begin position="21"/>
        <end position="337"/>
    </location>
</feature>
<reference evidence="2" key="1">
    <citation type="submission" date="2021-12" db="EMBL/GenBank/DDBJ databases">
        <title>Novel species in genus Dyadobacter.</title>
        <authorList>
            <person name="Ma C."/>
        </authorList>
    </citation>
    <scope>NUCLEOTIDE SEQUENCE</scope>
    <source>
        <strain evidence="2">LJ419</strain>
    </source>
</reference>
<dbReference type="RefSeq" id="WP_234656268.1">
    <property type="nucleotide sequence ID" value="NZ_CP094997.1"/>
</dbReference>
<keyword evidence="1" id="KW-0732">Signal</keyword>
<dbReference type="Proteomes" id="UP001139000">
    <property type="component" value="Unassembled WGS sequence"/>
</dbReference>
<sequence length="337" mass="38200">MFKYKLLAALLLIIQGCAIHETPLEDANTVPESVHNLIYEKFPDARNLSSIVIEKNKVYEVTFKLNDDKYSVVANGKGIISTARTTGEAIPDSLVNRLNNTIIKGGTFSDYRIITLIDGYPPHPTVNYRLNGTDFVLTLAGSVFMAPYTKMILLWNLSDLPDKIVQFIDKRNKPNPAFVNTLVNLNQQTRDSLKVNNELSFRGAILYVNSDGTKTYEVNVSYFGATSQRLLFNGSGDLIWVSSFNAIRQYDQDLTKRNFDTNLTLKEMMTFTDILRASSHFFGFSLDVSDNLQNSFRNEYAGLTSYTLFLSNNSPDRWTLYYDANKKLIFPVYSAGW</sequence>
<evidence type="ECO:0000313" key="2">
    <source>
        <dbReference type="EMBL" id="MCF0063248.1"/>
    </source>
</evidence>
<dbReference type="AlphaFoldDB" id="A0A9X1PLV2"/>
<name>A0A9X1PLV2_9BACT</name>
<dbReference type="SUPFAM" id="SSF160574">
    <property type="entry name" value="BT0923-like"/>
    <property type="match status" value="1"/>
</dbReference>
<accession>A0A9X1PLV2</accession>
<proteinExistence type="predicted"/>
<keyword evidence="3" id="KW-1185">Reference proteome</keyword>
<evidence type="ECO:0000256" key="1">
    <source>
        <dbReference type="SAM" id="SignalP"/>
    </source>
</evidence>
<organism evidence="2 3">
    <name type="scientific">Dyadobacter chenwenxiniae</name>
    <dbReference type="NCBI Taxonomy" id="2906456"/>
    <lineage>
        <taxon>Bacteria</taxon>
        <taxon>Pseudomonadati</taxon>
        <taxon>Bacteroidota</taxon>
        <taxon>Cytophagia</taxon>
        <taxon>Cytophagales</taxon>
        <taxon>Spirosomataceae</taxon>
        <taxon>Dyadobacter</taxon>
    </lineage>
</organism>